<evidence type="ECO:0000313" key="5">
    <source>
        <dbReference type="EMBL" id="MBB5430036.1"/>
    </source>
</evidence>
<keyword evidence="3 4" id="KW-0732">Signal</keyword>
<dbReference type="PANTHER" id="PTHR43649:SF34">
    <property type="entry name" value="ABC TRANSPORTER PERIPLASMIC-BINDING PROTEIN YCJN-RELATED"/>
    <property type="match status" value="1"/>
</dbReference>
<gene>
    <name evidence="5" type="ORF">HDA36_000120</name>
</gene>
<organism evidence="5 6">
    <name type="scientific">Nocardiopsis composta</name>
    <dbReference type="NCBI Taxonomy" id="157465"/>
    <lineage>
        <taxon>Bacteria</taxon>
        <taxon>Bacillati</taxon>
        <taxon>Actinomycetota</taxon>
        <taxon>Actinomycetes</taxon>
        <taxon>Streptosporangiales</taxon>
        <taxon>Nocardiopsidaceae</taxon>
        <taxon>Nocardiopsis</taxon>
    </lineage>
</organism>
<proteinExistence type="inferred from homology"/>
<dbReference type="RefSeq" id="WP_184387606.1">
    <property type="nucleotide sequence ID" value="NZ_BAAAJD010000157.1"/>
</dbReference>
<dbReference type="InterPro" id="IPR006059">
    <property type="entry name" value="SBP"/>
</dbReference>
<dbReference type="PANTHER" id="PTHR43649">
    <property type="entry name" value="ARABINOSE-BINDING PROTEIN-RELATED"/>
    <property type="match status" value="1"/>
</dbReference>
<evidence type="ECO:0000313" key="6">
    <source>
        <dbReference type="Proteomes" id="UP000572635"/>
    </source>
</evidence>
<feature type="chain" id="PRO_5038371669" evidence="4">
    <location>
        <begin position="30"/>
        <end position="424"/>
    </location>
</feature>
<keyword evidence="2" id="KW-0813">Transport</keyword>
<evidence type="ECO:0000256" key="3">
    <source>
        <dbReference type="ARBA" id="ARBA00022729"/>
    </source>
</evidence>
<protein>
    <submittedName>
        <fullName evidence="5">Multiple sugar transport system substrate-binding protein</fullName>
    </submittedName>
</protein>
<evidence type="ECO:0000256" key="1">
    <source>
        <dbReference type="ARBA" id="ARBA00008520"/>
    </source>
</evidence>
<comment type="similarity">
    <text evidence="1">Belongs to the bacterial solute-binding protein 1 family.</text>
</comment>
<dbReference type="SUPFAM" id="SSF53850">
    <property type="entry name" value="Periplasmic binding protein-like II"/>
    <property type="match status" value="1"/>
</dbReference>
<dbReference type="Proteomes" id="UP000572635">
    <property type="component" value="Unassembled WGS sequence"/>
</dbReference>
<dbReference type="AlphaFoldDB" id="A0A7W8QGQ0"/>
<comment type="caution">
    <text evidence="5">The sequence shown here is derived from an EMBL/GenBank/DDBJ whole genome shotgun (WGS) entry which is preliminary data.</text>
</comment>
<name>A0A7W8QGQ0_9ACTN</name>
<keyword evidence="5" id="KW-0762">Sugar transport</keyword>
<dbReference type="InterPro" id="IPR050490">
    <property type="entry name" value="Bact_solute-bd_prot1"/>
</dbReference>
<reference evidence="5 6" key="1">
    <citation type="submission" date="2020-08" db="EMBL/GenBank/DDBJ databases">
        <title>Sequencing the genomes of 1000 actinobacteria strains.</title>
        <authorList>
            <person name="Klenk H.-P."/>
        </authorList>
    </citation>
    <scope>NUCLEOTIDE SEQUENCE [LARGE SCALE GENOMIC DNA]</scope>
    <source>
        <strain evidence="5 6">DSM 44551</strain>
    </source>
</reference>
<dbReference type="EMBL" id="JACHDB010000001">
    <property type="protein sequence ID" value="MBB5430036.1"/>
    <property type="molecule type" value="Genomic_DNA"/>
</dbReference>
<dbReference type="PROSITE" id="PS51257">
    <property type="entry name" value="PROKAR_LIPOPROTEIN"/>
    <property type="match status" value="1"/>
</dbReference>
<accession>A0A7W8QGQ0</accession>
<dbReference type="Gene3D" id="3.40.190.10">
    <property type="entry name" value="Periplasmic binding protein-like II"/>
    <property type="match status" value="2"/>
</dbReference>
<sequence length="424" mass="45623">MGRPRLPARTRTAAAVLAALVLTGASGCAGSLPDADEGAVVTFAVTRASGGNMAGIIEDFNEANPDARVRLVYLAADADAQRTAMVQDLQARTGRYDVLYTDAVWTAEFAARGWLEPLDAERFAGPDILPAAAETGMYEGRLYAAPFATGTGMLYYRSDLVEEPPTTWQELIEACPIAEAEGMDCYAGQLSRYEGLTVNATEAIASAGGEIIDEQGRVAVDSAETRAGLEFLVGGLEEGHIPRAALTYMEDESRLAFQRGELLFMRNWAFAWPAMQEPGPESKVQGRFDAVPLPGDGGPGTGTLGGNNLALSTYSEHKEEALRFIEYLQSEAVQHDWMAETNTPTSWASNYADEELMAGAPHLVRQYEALQSVQPRPVSPRYNDVTNAVQRQVHAALTGEKSVDRAVTDLQEELEIAVEGVAGP</sequence>
<keyword evidence="6" id="KW-1185">Reference proteome</keyword>
<evidence type="ECO:0000256" key="2">
    <source>
        <dbReference type="ARBA" id="ARBA00022448"/>
    </source>
</evidence>
<evidence type="ECO:0000256" key="4">
    <source>
        <dbReference type="SAM" id="SignalP"/>
    </source>
</evidence>
<feature type="signal peptide" evidence="4">
    <location>
        <begin position="1"/>
        <end position="29"/>
    </location>
</feature>
<dbReference type="Pfam" id="PF01547">
    <property type="entry name" value="SBP_bac_1"/>
    <property type="match status" value="1"/>
</dbReference>
<dbReference type="CDD" id="cd14750">
    <property type="entry name" value="PBP2_TMBP"/>
    <property type="match status" value="1"/>
</dbReference>